<dbReference type="EMBL" id="SGBB01000003">
    <property type="protein sequence ID" value="RZD19035.1"/>
    <property type="molecule type" value="Genomic_DNA"/>
</dbReference>
<keyword evidence="1" id="KW-1133">Transmembrane helix</keyword>
<dbReference type="AlphaFoldDB" id="A0A519BP35"/>
<keyword evidence="1" id="KW-0812">Transmembrane</keyword>
<proteinExistence type="predicted"/>
<sequence>MTASLSAYSLANRNGVRFYFGAFPPALCRMTLLIFIVSPFLNNFKKYLKNYSSDDLTKFNKFNFVLKNMLK</sequence>
<keyword evidence="1" id="KW-0472">Membrane</keyword>
<gene>
    <name evidence="2" type="ORF">EVG15_02730</name>
</gene>
<dbReference type="Proteomes" id="UP000319296">
    <property type="component" value="Unassembled WGS sequence"/>
</dbReference>
<comment type="caution">
    <text evidence="2">The sequence shown here is derived from an EMBL/GenBank/DDBJ whole genome shotgun (WGS) entry which is preliminary data.</text>
</comment>
<feature type="transmembrane region" description="Helical" evidence="1">
    <location>
        <begin position="18"/>
        <end position="41"/>
    </location>
</feature>
<protein>
    <submittedName>
        <fullName evidence="2">Uncharacterized protein</fullName>
    </submittedName>
</protein>
<organism evidence="2 3">
    <name type="scientific">Candidatus Acididesulfobacter diazotrophicus</name>
    <dbReference type="NCBI Taxonomy" id="2597226"/>
    <lineage>
        <taxon>Bacteria</taxon>
        <taxon>Deltaproteobacteria</taxon>
        <taxon>Candidatus Acidulodesulfobacterales</taxon>
        <taxon>Candidatus Acididesulfobacter</taxon>
    </lineage>
</organism>
<evidence type="ECO:0000313" key="2">
    <source>
        <dbReference type="EMBL" id="RZD19035.1"/>
    </source>
</evidence>
<evidence type="ECO:0000256" key="1">
    <source>
        <dbReference type="SAM" id="Phobius"/>
    </source>
</evidence>
<name>A0A519BP35_9DELT</name>
<evidence type="ECO:0000313" key="3">
    <source>
        <dbReference type="Proteomes" id="UP000319296"/>
    </source>
</evidence>
<accession>A0A519BP35</accession>
<reference evidence="2 3" key="1">
    <citation type="journal article" date="2019" name="ISME J.">
        <title>Insights into ecological role of a new deltaproteobacterial order Candidatus Acidulodesulfobacterales by metagenomics and metatranscriptomics.</title>
        <authorList>
            <person name="Tan S."/>
            <person name="Liu J."/>
            <person name="Fang Y."/>
            <person name="Hedlund B.P."/>
            <person name="Lian Z.H."/>
            <person name="Huang L.Y."/>
            <person name="Li J.T."/>
            <person name="Huang L.N."/>
            <person name="Li W.J."/>
            <person name="Jiang H.C."/>
            <person name="Dong H.L."/>
            <person name="Shu W.S."/>
        </authorList>
    </citation>
    <scope>NUCLEOTIDE SEQUENCE [LARGE SCALE GENOMIC DNA]</scope>
    <source>
        <strain evidence="2">AP1</strain>
    </source>
</reference>